<reference evidence="1 2" key="1">
    <citation type="submission" date="2020-07" db="EMBL/GenBank/DDBJ databases">
        <title>Sequencing the genomes of 1000 actinobacteria strains.</title>
        <authorList>
            <person name="Klenk H.-P."/>
        </authorList>
    </citation>
    <scope>NUCLEOTIDE SEQUENCE [LARGE SCALE GENOMIC DNA]</scope>
    <source>
        <strain evidence="1 2">DSM 19970</strain>
    </source>
</reference>
<dbReference type="Gene3D" id="3.30.70.1260">
    <property type="entry name" value="bacterial protein sp0830 like"/>
    <property type="match status" value="1"/>
</dbReference>
<dbReference type="Pfam" id="PF08002">
    <property type="entry name" value="DUF1697"/>
    <property type="match status" value="1"/>
</dbReference>
<keyword evidence="2" id="KW-1185">Reference proteome</keyword>
<gene>
    <name evidence="1" type="ORF">BKA03_001732</name>
</gene>
<dbReference type="InterPro" id="IPR012545">
    <property type="entry name" value="DUF1697"/>
</dbReference>
<accession>A0A7Y9ZBM6</accession>
<dbReference type="SUPFAM" id="SSF160379">
    <property type="entry name" value="SP0830-like"/>
    <property type="match status" value="1"/>
</dbReference>
<evidence type="ECO:0000313" key="2">
    <source>
        <dbReference type="Proteomes" id="UP000547973"/>
    </source>
</evidence>
<dbReference type="Proteomes" id="UP000547973">
    <property type="component" value="Unassembled WGS sequence"/>
</dbReference>
<dbReference type="PANTHER" id="PTHR36439:SF1">
    <property type="entry name" value="DUF1697 DOMAIN-CONTAINING PROTEIN"/>
    <property type="match status" value="1"/>
</dbReference>
<dbReference type="RefSeq" id="WP_179397983.1">
    <property type="nucleotide sequence ID" value="NZ_JACBZO010000001.1"/>
</dbReference>
<proteinExistence type="predicted"/>
<organism evidence="1 2">
    <name type="scientific">Demequina lutea</name>
    <dbReference type="NCBI Taxonomy" id="431489"/>
    <lineage>
        <taxon>Bacteria</taxon>
        <taxon>Bacillati</taxon>
        <taxon>Actinomycetota</taxon>
        <taxon>Actinomycetes</taxon>
        <taxon>Micrococcales</taxon>
        <taxon>Demequinaceae</taxon>
        <taxon>Demequina</taxon>
    </lineage>
</organism>
<dbReference type="Gene3D" id="3.30.70.1280">
    <property type="entry name" value="SP0830-like domains"/>
    <property type="match status" value="1"/>
</dbReference>
<evidence type="ECO:0000313" key="1">
    <source>
        <dbReference type="EMBL" id="NYI41613.1"/>
    </source>
</evidence>
<protein>
    <submittedName>
        <fullName evidence="1">Uncharacterized protein (DUF1697 family)</fullName>
    </submittedName>
</protein>
<dbReference type="EMBL" id="JACBZO010000001">
    <property type="protein sequence ID" value="NYI41613.1"/>
    <property type="molecule type" value="Genomic_DNA"/>
</dbReference>
<sequence>MSAPTHVVLIRGINVGGKNPVPMARLRDALSARGYGGVSTYIQSGNVVLAAPGEDESRVSRAVEGVLADEYGVNTVVLTLSSETLRAAVSDAPEGFGAQPDAYHYDVAFLMPGLTGEQALPEFGIREGVDTAWAGTNVVYFRRLSAERTKSKLSRVMSSPLYKGMTIRNWRTCTTLVGMLVEP</sequence>
<dbReference type="PANTHER" id="PTHR36439">
    <property type="entry name" value="BLL4334 PROTEIN"/>
    <property type="match status" value="1"/>
</dbReference>
<dbReference type="PIRSF" id="PIRSF008502">
    <property type="entry name" value="UCP008502"/>
    <property type="match status" value="1"/>
</dbReference>
<name>A0A7Y9ZBM6_9MICO</name>
<dbReference type="AlphaFoldDB" id="A0A7Y9ZBM6"/>
<comment type="caution">
    <text evidence="1">The sequence shown here is derived from an EMBL/GenBank/DDBJ whole genome shotgun (WGS) entry which is preliminary data.</text>
</comment>